<keyword evidence="3" id="KW-0808">Transferase</keyword>
<dbReference type="EMBL" id="PJNH01000003">
    <property type="protein sequence ID" value="PKR77481.1"/>
    <property type="molecule type" value="Genomic_DNA"/>
</dbReference>
<dbReference type="NCBIfam" id="NF005972">
    <property type="entry name" value="PRK08058.1"/>
    <property type="match status" value="1"/>
</dbReference>
<organism evidence="9 10">
    <name type="scientific">Halalkalibacillus sediminis</name>
    <dbReference type="NCBI Taxonomy" id="2018042"/>
    <lineage>
        <taxon>Bacteria</taxon>
        <taxon>Bacillati</taxon>
        <taxon>Bacillota</taxon>
        <taxon>Bacilli</taxon>
        <taxon>Bacillales</taxon>
        <taxon>Bacillaceae</taxon>
        <taxon>Halalkalibacillus</taxon>
    </lineage>
</organism>
<dbReference type="GO" id="GO:0009360">
    <property type="term" value="C:DNA polymerase III complex"/>
    <property type="evidence" value="ECO:0007669"/>
    <property type="project" value="InterPro"/>
</dbReference>
<evidence type="ECO:0000259" key="8">
    <source>
        <dbReference type="Pfam" id="PF09115"/>
    </source>
</evidence>
<comment type="caution">
    <text evidence="9">The sequence shown here is derived from an EMBL/GenBank/DDBJ whole genome shotgun (WGS) entry which is preliminary data.</text>
</comment>
<evidence type="ECO:0000256" key="3">
    <source>
        <dbReference type="ARBA" id="ARBA00022679"/>
    </source>
</evidence>
<keyword evidence="5" id="KW-0235">DNA replication</keyword>
<feature type="domain" description="DNA polymerase III delta subunit C-terminal" evidence="8">
    <location>
        <begin position="249"/>
        <end position="327"/>
    </location>
</feature>
<evidence type="ECO:0000256" key="7">
    <source>
        <dbReference type="ARBA" id="ARBA00049244"/>
    </source>
</evidence>
<comment type="catalytic activity">
    <reaction evidence="7">
        <text>DNA(n) + a 2'-deoxyribonucleoside 5'-triphosphate = DNA(n+1) + diphosphate</text>
        <dbReference type="Rhea" id="RHEA:22508"/>
        <dbReference type="Rhea" id="RHEA-COMP:17339"/>
        <dbReference type="Rhea" id="RHEA-COMP:17340"/>
        <dbReference type="ChEBI" id="CHEBI:33019"/>
        <dbReference type="ChEBI" id="CHEBI:61560"/>
        <dbReference type="ChEBI" id="CHEBI:173112"/>
        <dbReference type="EC" id="2.7.7.7"/>
    </reaction>
</comment>
<dbReference type="Gene3D" id="3.40.50.300">
    <property type="entry name" value="P-loop containing nucleotide triphosphate hydrolases"/>
    <property type="match status" value="1"/>
</dbReference>
<evidence type="ECO:0000256" key="1">
    <source>
        <dbReference type="ARBA" id="ARBA00012417"/>
    </source>
</evidence>
<gene>
    <name evidence="9" type="ORF">CEY16_12205</name>
</gene>
<accession>A0A2I0QT11</accession>
<keyword evidence="4" id="KW-0548">Nucleotidyltransferase</keyword>
<dbReference type="InterPro" id="IPR027417">
    <property type="entry name" value="P-loop_NTPase"/>
</dbReference>
<dbReference type="SUPFAM" id="SSF52540">
    <property type="entry name" value="P-loop containing nucleoside triphosphate hydrolases"/>
    <property type="match status" value="1"/>
</dbReference>
<reference evidence="9 10" key="1">
    <citation type="submission" date="2017-06" db="EMBL/GenBank/DDBJ databases">
        <title>the draft geome sequence of Illustriluteabacillus marina B3227.</title>
        <authorList>
            <person name="He R.-H."/>
            <person name="Du Z.-J."/>
        </authorList>
    </citation>
    <scope>NUCLEOTIDE SEQUENCE [LARGE SCALE GENOMIC DNA]</scope>
    <source>
        <strain evidence="9 10">B3227</strain>
    </source>
</reference>
<dbReference type="Pfam" id="PF09115">
    <property type="entry name" value="DNApol3-delta_C"/>
    <property type="match status" value="1"/>
</dbReference>
<dbReference type="GO" id="GO:0003887">
    <property type="term" value="F:DNA-directed DNA polymerase activity"/>
    <property type="evidence" value="ECO:0007669"/>
    <property type="project" value="UniProtKB-KW"/>
</dbReference>
<dbReference type="InterPro" id="IPR004622">
    <property type="entry name" value="DNA_pol_HolB"/>
</dbReference>
<sequence>MTTWSQLKSNQPIAIKMLQNSIEKQRTAHAYLFHGPKGTGKVEASLLFAMSYFCENREGTSEPCGECHSCKRIQTGNHPDVHWIKPDGQSIKKEQIEHLQKEFTYTGLESTQKCYIIEDAEKMTVHSANRLLKFLEEPSRQTVAILLSENIDSMLATILSRCQRIQFQPLSQTEQQQYLIEQGIPDSTARICVAMNLNIYEAKEWKDDEWFAEARKIVLQLMEKVMNSNNEGYLFIHQAWFDHFKDRNQLETGLELLLLWFKDIILYHLDEKEQLVFYDQSDRIERYHQMMTIDQAKHAVYNILDTKRRVSMNVHQTLAMEHLVLQI</sequence>
<keyword evidence="6" id="KW-0239">DNA-directed DNA polymerase</keyword>
<dbReference type="PANTHER" id="PTHR11669:SF8">
    <property type="entry name" value="DNA POLYMERASE III SUBUNIT DELTA"/>
    <property type="match status" value="1"/>
</dbReference>
<dbReference type="GO" id="GO:0008408">
    <property type="term" value="F:3'-5' exonuclease activity"/>
    <property type="evidence" value="ECO:0007669"/>
    <property type="project" value="InterPro"/>
</dbReference>
<dbReference type="RefSeq" id="WP_101332309.1">
    <property type="nucleotide sequence ID" value="NZ_PJNH01000003.1"/>
</dbReference>
<dbReference type="Proteomes" id="UP000243524">
    <property type="component" value="Unassembled WGS sequence"/>
</dbReference>
<dbReference type="NCBIfam" id="TIGR00678">
    <property type="entry name" value="holB"/>
    <property type="match status" value="1"/>
</dbReference>
<protein>
    <recommendedName>
        <fullName evidence="2">DNA polymerase III subunit delta'</fullName>
        <ecNumber evidence="1">2.7.7.7</ecNumber>
    </recommendedName>
</protein>
<keyword evidence="10" id="KW-1185">Reference proteome</keyword>
<evidence type="ECO:0000256" key="2">
    <source>
        <dbReference type="ARBA" id="ARBA00014363"/>
    </source>
</evidence>
<dbReference type="OrthoDB" id="9810148at2"/>
<dbReference type="Pfam" id="PF13177">
    <property type="entry name" value="DNA_pol3_delta2"/>
    <property type="match status" value="1"/>
</dbReference>
<evidence type="ECO:0000313" key="9">
    <source>
        <dbReference type="EMBL" id="PKR77481.1"/>
    </source>
</evidence>
<dbReference type="EC" id="2.7.7.7" evidence="1"/>
<dbReference type="GO" id="GO:0006261">
    <property type="term" value="P:DNA-templated DNA replication"/>
    <property type="evidence" value="ECO:0007669"/>
    <property type="project" value="TreeGrafter"/>
</dbReference>
<dbReference type="InterPro" id="IPR015199">
    <property type="entry name" value="DNA_pol_III_delta_C"/>
</dbReference>
<dbReference type="FunFam" id="3.40.50.300:FF:001255">
    <property type="entry name" value="DNA polymerase III subunit delta"/>
    <property type="match status" value="1"/>
</dbReference>
<evidence type="ECO:0000256" key="6">
    <source>
        <dbReference type="ARBA" id="ARBA00022932"/>
    </source>
</evidence>
<dbReference type="PANTHER" id="PTHR11669">
    <property type="entry name" value="REPLICATION FACTOR C / DNA POLYMERASE III GAMMA-TAU SUBUNIT"/>
    <property type="match status" value="1"/>
</dbReference>
<proteinExistence type="predicted"/>
<name>A0A2I0QT11_9BACI</name>
<evidence type="ECO:0000256" key="4">
    <source>
        <dbReference type="ARBA" id="ARBA00022695"/>
    </source>
</evidence>
<dbReference type="InterPro" id="IPR050238">
    <property type="entry name" value="DNA_Rep/Repair_Clamp_Loader"/>
</dbReference>
<evidence type="ECO:0000313" key="10">
    <source>
        <dbReference type="Proteomes" id="UP000243524"/>
    </source>
</evidence>
<dbReference type="AlphaFoldDB" id="A0A2I0QT11"/>
<evidence type="ECO:0000256" key="5">
    <source>
        <dbReference type="ARBA" id="ARBA00022705"/>
    </source>
</evidence>
<dbReference type="GO" id="GO:0003677">
    <property type="term" value="F:DNA binding"/>
    <property type="evidence" value="ECO:0007669"/>
    <property type="project" value="InterPro"/>
</dbReference>